<dbReference type="Proteomes" id="UP000650467">
    <property type="component" value="Unassembled WGS sequence"/>
</dbReference>
<evidence type="ECO:0000256" key="1">
    <source>
        <dbReference type="SAM" id="MobiDB-lite"/>
    </source>
</evidence>
<evidence type="ECO:0000313" key="3">
    <source>
        <dbReference type="Proteomes" id="UP000650467"/>
    </source>
</evidence>
<proteinExistence type="predicted"/>
<accession>A0A835TA02</accession>
<protein>
    <recommendedName>
        <fullName evidence="4">Flagellar associated protein</fullName>
    </recommendedName>
</protein>
<dbReference type="EMBL" id="JAEHOC010000015">
    <property type="protein sequence ID" value="KAG2435075.1"/>
    <property type="molecule type" value="Genomic_DNA"/>
</dbReference>
<comment type="caution">
    <text evidence="2">The sequence shown here is derived from an EMBL/GenBank/DDBJ whole genome shotgun (WGS) entry which is preliminary data.</text>
</comment>
<keyword evidence="3" id="KW-1185">Reference proteome</keyword>
<evidence type="ECO:0000313" key="2">
    <source>
        <dbReference type="EMBL" id="KAG2435075.1"/>
    </source>
</evidence>
<sequence>MATTTSGRDKSLDDITSEDIALFRRSLLARRFPGLKDMSEGDLIALIRAERKATGRKLVAEPRSSPKTNYTAPPPKREQATQKIPPFVPANPHEAKEQAARAGTERFINVNTPYEAHREEFNTARNTDESRRVAPFVPSCATQARENIAVKYYLNSPMDSEPIGNTERQASAPQGGSGSAPPSKGDT</sequence>
<organism evidence="2 3">
    <name type="scientific">Chlamydomonas incerta</name>
    <dbReference type="NCBI Taxonomy" id="51695"/>
    <lineage>
        <taxon>Eukaryota</taxon>
        <taxon>Viridiplantae</taxon>
        <taxon>Chlorophyta</taxon>
        <taxon>core chlorophytes</taxon>
        <taxon>Chlorophyceae</taxon>
        <taxon>CS clade</taxon>
        <taxon>Chlamydomonadales</taxon>
        <taxon>Chlamydomonadaceae</taxon>
        <taxon>Chlamydomonas</taxon>
    </lineage>
</organism>
<name>A0A835TA02_CHLIN</name>
<feature type="region of interest" description="Disordered" evidence="1">
    <location>
        <begin position="54"/>
        <end position="108"/>
    </location>
</feature>
<evidence type="ECO:0008006" key="4">
    <source>
        <dbReference type="Google" id="ProtNLM"/>
    </source>
</evidence>
<feature type="region of interest" description="Disordered" evidence="1">
    <location>
        <begin position="156"/>
        <end position="187"/>
    </location>
</feature>
<dbReference type="OrthoDB" id="548539at2759"/>
<dbReference type="AlphaFoldDB" id="A0A835TA02"/>
<gene>
    <name evidence="2" type="ORF">HXX76_007162</name>
</gene>
<reference evidence="2" key="1">
    <citation type="journal article" date="2020" name="bioRxiv">
        <title>Comparative genomics of Chlamydomonas.</title>
        <authorList>
            <person name="Craig R.J."/>
            <person name="Hasan A.R."/>
            <person name="Ness R.W."/>
            <person name="Keightley P.D."/>
        </authorList>
    </citation>
    <scope>NUCLEOTIDE SEQUENCE</scope>
    <source>
        <strain evidence="2">SAG 7.73</strain>
    </source>
</reference>